<accession>A0A2M6XC97</accession>
<organism evidence="2 3">
    <name type="scientific">Candidatus Shapirobacteria bacterium CG08_land_8_20_14_0_20_39_18</name>
    <dbReference type="NCBI Taxonomy" id="1974883"/>
    <lineage>
        <taxon>Bacteria</taxon>
        <taxon>Candidatus Shapironibacteriota</taxon>
    </lineage>
</organism>
<comment type="caution">
    <text evidence="2">The sequence shown here is derived from an EMBL/GenBank/DDBJ whole genome shotgun (WGS) entry which is preliminary data.</text>
</comment>
<evidence type="ECO:0000313" key="3">
    <source>
        <dbReference type="Proteomes" id="UP000228996"/>
    </source>
</evidence>
<sequence length="718" mass="78892">MELPNFLNKITHSADQKKREYFLALEIWDEGVKSAIWTIEDGKSRIVSFGTQETWTNTEDLVTAADLSLSSASQTLAEAGIEPTKVIFGLADDWIRDNKILPDYQNFLSEIREKLELTPTGFVSVFDALIPFMKEKEGAPLTAILVNPGKKFVNLAVVEVGKIKGVQKISRSENLAADVYEGLLRCADIEVLPSRILLYDGVPLEDQKQVLLANPWLEAGKGEKKLPFLHFPKIEILPPNSDIEAIALMGGNEVAKSLGWEEPIVSTVAEVPEPDLGFIKGEDVRQLVSADQPVSEPELVEVPTYYEETLPVEEKPKRSFKIKFSKVTFPHLPSLPNKSFLIIGLVVFLLLAGIGLAAFWILPKADVIVYVTPKTLNQEIPLTIDPNQEAIGTNDILPGQVVETRQDGEKTITTTGQKTVGDKAKGEVTVYNRTESPKTFPSGTVVVGPGGLKFSLDREVSVASKTADLVSGVDKWGESKVTVTAIDIGAQYNLAPQSQFSFKDFSNSLYLAKNDLVFGGGTSRQVMAVADKDQQDLQKNLTDELLAKAGDSLNAKVGNGLTIVKESFINSPVSINFNHKIGDEAQDLTLKLTIKVSAMFYKQDDLYPLLLQALADSIPAGYESKKEDLKSEFQLVKKNDDGSITFNDKVTSNLIPKIDITQLVKTIEGKSKIQAMDLLKSNVPGFTSVQITIKPSFLAAFQRISSQPGRINLEIRRQ</sequence>
<keyword evidence="1" id="KW-0472">Membrane</keyword>
<keyword evidence="1" id="KW-1133">Transmembrane helix</keyword>
<feature type="transmembrane region" description="Helical" evidence="1">
    <location>
        <begin position="340"/>
        <end position="362"/>
    </location>
</feature>
<reference evidence="3" key="1">
    <citation type="submission" date="2017-09" db="EMBL/GenBank/DDBJ databases">
        <title>Depth-based differentiation of microbial function through sediment-hosted aquifers and enrichment of novel symbionts in the deep terrestrial subsurface.</title>
        <authorList>
            <person name="Probst A.J."/>
            <person name="Ladd B."/>
            <person name="Jarett J.K."/>
            <person name="Geller-Mcgrath D.E."/>
            <person name="Sieber C.M.K."/>
            <person name="Emerson J.B."/>
            <person name="Anantharaman K."/>
            <person name="Thomas B.C."/>
            <person name="Malmstrom R."/>
            <person name="Stieglmeier M."/>
            <person name="Klingl A."/>
            <person name="Woyke T."/>
            <person name="Ryan C.M."/>
            <person name="Banfield J.F."/>
        </authorList>
    </citation>
    <scope>NUCLEOTIDE SEQUENCE [LARGE SCALE GENOMIC DNA]</scope>
</reference>
<name>A0A2M6XC97_9BACT</name>
<proteinExistence type="predicted"/>
<gene>
    <name evidence="2" type="ORF">COT44_04345</name>
</gene>
<dbReference type="EMBL" id="PEYO01000020">
    <property type="protein sequence ID" value="PIU03270.1"/>
    <property type="molecule type" value="Genomic_DNA"/>
</dbReference>
<keyword evidence="1" id="KW-0812">Transmembrane</keyword>
<evidence type="ECO:0000256" key="1">
    <source>
        <dbReference type="SAM" id="Phobius"/>
    </source>
</evidence>
<dbReference type="Proteomes" id="UP000228996">
    <property type="component" value="Unassembled WGS sequence"/>
</dbReference>
<dbReference type="AlphaFoldDB" id="A0A2M6XC97"/>
<protein>
    <recommendedName>
        <fullName evidence="4">Baseplate protein J-like domain-containing protein</fullName>
    </recommendedName>
</protein>
<evidence type="ECO:0008006" key="4">
    <source>
        <dbReference type="Google" id="ProtNLM"/>
    </source>
</evidence>
<evidence type="ECO:0000313" key="2">
    <source>
        <dbReference type="EMBL" id="PIU03270.1"/>
    </source>
</evidence>